<protein>
    <submittedName>
        <fullName evidence="2">Uncharacterized protein</fullName>
    </submittedName>
</protein>
<evidence type="ECO:0000313" key="2">
    <source>
        <dbReference type="EMBL" id="AXQ51498.1"/>
    </source>
</evidence>
<organism evidence="2 3">
    <name type="scientific">Mycobacterium phage Amochick</name>
    <dbReference type="NCBI Taxonomy" id="2301540"/>
    <lineage>
        <taxon>Viruses</taxon>
        <taxon>Duplodnaviria</taxon>
        <taxon>Heunggongvirae</taxon>
        <taxon>Uroviricota</taxon>
        <taxon>Caudoviricetes</taxon>
        <taxon>Gilesvirus</taxon>
        <taxon>Gilesvirus giles</taxon>
    </lineage>
</organism>
<accession>A0A385D1C0</accession>
<feature type="region of interest" description="Disordered" evidence="1">
    <location>
        <begin position="1"/>
        <end position="29"/>
    </location>
</feature>
<proteinExistence type="predicted"/>
<name>A0A385D1C0_9CAUD</name>
<evidence type="ECO:0000256" key="1">
    <source>
        <dbReference type="SAM" id="MobiDB-lite"/>
    </source>
</evidence>
<sequence>MPGVRMTGDRADGRPRRKSGRRLEDRNDPAVRDALTRPCPLCGAAPRVLCIRPRWCRRLVHFARCRFREDVS</sequence>
<reference evidence="3" key="1">
    <citation type="submission" date="2018-07" db="EMBL/GenBank/DDBJ databases">
        <authorList>
            <person name="Franco M."/>
            <person name="Long C.G."/>
            <person name="Nyagwencha E."/>
            <person name="Ho K.T."/>
            <person name="Hamzaoui H.B."/>
            <person name="Dickel M."/>
            <person name="Carrell M."/>
            <person name="Graham J."/>
            <person name="Kirkpatrick B.L."/>
            <person name="Twichell C.M."/>
            <person name="Lawson J.N."/>
            <person name="Warner M.H."/>
            <person name="Garlena R.A."/>
            <person name="Russell D.A."/>
            <person name="Pope W.H."/>
            <person name="Jacobs-Sera D."/>
            <person name="Hatfull G.F."/>
        </authorList>
    </citation>
    <scope>NUCLEOTIDE SEQUENCE [LARGE SCALE GENOMIC DNA]</scope>
</reference>
<dbReference type="EMBL" id="MH697577">
    <property type="protein sequence ID" value="AXQ51498.1"/>
    <property type="molecule type" value="Genomic_DNA"/>
</dbReference>
<gene>
    <name evidence="2" type="primary">69</name>
    <name evidence="2" type="ORF">SEA_AMOCHICK_69</name>
</gene>
<evidence type="ECO:0000313" key="3">
    <source>
        <dbReference type="Proteomes" id="UP000263445"/>
    </source>
</evidence>
<dbReference type="Proteomes" id="UP000263445">
    <property type="component" value="Segment"/>
</dbReference>